<evidence type="ECO:0000256" key="2">
    <source>
        <dbReference type="ARBA" id="ARBA00022630"/>
    </source>
</evidence>
<keyword evidence="4" id="KW-0521">NADP</keyword>
<dbReference type="SUPFAM" id="SSF51395">
    <property type="entry name" value="FMN-linked oxidoreductases"/>
    <property type="match status" value="1"/>
</dbReference>
<dbReference type="Gene3D" id="3.20.20.70">
    <property type="entry name" value="Aldolase class I"/>
    <property type="match status" value="1"/>
</dbReference>
<evidence type="ECO:0000313" key="8">
    <source>
        <dbReference type="Proteomes" id="UP000535890"/>
    </source>
</evidence>
<gene>
    <name evidence="7" type="ORF">BJ983_002165</name>
</gene>
<organism evidence="7 8">
    <name type="scientific">Actinomycetospora corticicola</name>
    <dbReference type="NCBI Taxonomy" id="663602"/>
    <lineage>
        <taxon>Bacteria</taxon>
        <taxon>Bacillati</taxon>
        <taxon>Actinomycetota</taxon>
        <taxon>Actinomycetes</taxon>
        <taxon>Pseudonocardiales</taxon>
        <taxon>Pseudonocardiaceae</taxon>
        <taxon>Actinomycetospora</taxon>
    </lineage>
</organism>
<protein>
    <submittedName>
        <fullName evidence="7">2,4-dienoyl-CoA reductase-like NADH-dependent reductase (Old Yellow Enzyme family)</fullName>
    </submittedName>
</protein>
<proteinExistence type="predicted"/>
<keyword evidence="2" id="KW-0285">Flavoprotein</keyword>
<sequence>MADLFSPFTLKGVTLRNRIGMSPMTMHACEDRSGRMNDYHVMYLGARAAGGFGLIFPEQVAIVPEGRTTVDCAGIWDDDQIEGHARVTGIIRRQGGVAGIQLGHTGRKGSEVAKHDEIDGLRGGSQLPPDHDRGWQVSGPSAVSYDDGTHDHPVHALTVSEIRGLHRSYADAARRAADAGYEWLHMHFAHGYLAGEFFSPLANRRDDEYGGSLENRARFLLEALDAVREVWPERLPLTMRLGSDDFHPEGVQFDESVRAVAWMAEHGLDMADMSMGFNTAKPPIRPPFDRPGFMAERAARVREEVGIPTMASWNLGRPQVADAAVREGRVDLVLLGNPALANPHWPVWAARELGHERPFSLLPDDWRWWLENFRGPAESIGLPPVAS</sequence>
<dbReference type="EMBL" id="JACCBN010000001">
    <property type="protein sequence ID" value="NYD36063.1"/>
    <property type="molecule type" value="Genomic_DNA"/>
</dbReference>
<reference evidence="7 8" key="1">
    <citation type="submission" date="2020-07" db="EMBL/GenBank/DDBJ databases">
        <title>Sequencing the genomes of 1000 actinobacteria strains.</title>
        <authorList>
            <person name="Klenk H.-P."/>
        </authorList>
    </citation>
    <scope>NUCLEOTIDE SEQUENCE [LARGE SCALE GENOMIC DNA]</scope>
    <source>
        <strain evidence="7 8">DSM 45772</strain>
    </source>
</reference>
<accession>A0A7Y9DV28</accession>
<dbReference type="Proteomes" id="UP000535890">
    <property type="component" value="Unassembled WGS sequence"/>
</dbReference>
<dbReference type="InterPro" id="IPR044152">
    <property type="entry name" value="YqjM-like"/>
</dbReference>
<dbReference type="InterPro" id="IPR013785">
    <property type="entry name" value="Aldolase_TIM"/>
</dbReference>
<dbReference type="PANTHER" id="PTHR43303:SF4">
    <property type="entry name" value="NADPH DEHYDROGENASE C23G7.10C-RELATED"/>
    <property type="match status" value="1"/>
</dbReference>
<keyword evidence="5" id="KW-0560">Oxidoreductase</keyword>
<dbReference type="PANTHER" id="PTHR43303">
    <property type="entry name" value="NADPH DEHYDROGENASE C23G7.10C-RELATED"/>
    <property type="match status" value="1"/>
</dbReference>
<evidence type="ECO:0000256" key="4">
    <source>
        <dbReference type="ARBA" id="ARBA00022857"/>
    </source>
</evidence>
<evidence type="ECO:0000259" key="6">
    <source>
        <dbReference type="Pfam" id="PF00724"/>
    </source>
</evidence>
<dbReference type="InterPro" id="IPR001155">
    <property type="entry name" value="OxRdtase_FMN_N"/>
</dbReference>
<dbReference type="Pfam" id="PF00724">
    <property type="entry name" value="Oxidored_FMN"/>
    <property type="match status" value="1"/>
</dbReference>
<keyword evidence="3" id="KW-0288">FMN</keyword>
<dbReference type="AlphaFoldDB" id="A0A7Y9DV28"/>
<evidence type="ECO:0000256" key="5">
    <source>
        <dbReference type="ARBA" id="ARBA00023002"/>
    </source>
</evidence>
<evidence type="ECO:0000256" key="3">
    <source>
        <dbReference type="ARBA" id="ARBA00022643"/>
    </source>
</evidence>
<comment type="cofactor">
    <cofactor evidence="1">
        <name>FMN</name>
        <dbReference type="ChEBI" id="CHEBI:58210"/>
    </cofactor>
</comment>
<comment type="caution">
    <text evidence="7">The sequence shown here is derived from an EMBL/GenBank/DDBJ whole genome shotgun (WGS) entry which is preliminary data.</text>
</comment>
<dbReference type="GO" id="GO:0010181">
    <property type="term" value="F:FMN binding"/>
    <property type="evidence" value="ECO:0007669"/>
    <property type="project" value="InterPro"/>
</dbReference>
<evidence type="ECO:0000313" key="7">
    <source>
        <dbReference type="EMBL" id="NYD36063.1"/>
    </source>
</evidence>
<name>A0A7Y9DV28_9PSEU</name>
<dbReference type="RefSeq" id="WP_179793799.1">
    <property type="nucleotide sequence ID" value="NZ_BAABHP010000007.1"/>
</dbReference>
<keyword evidence="8" id="KW-1185">Reference proteome</keyword>
<feature type="domain" description="NADH:flavin oxidoreductase/NADH oxidase N-terminal" evidence="6">
    <location>
        <begin position="3"/>
        <end position="353"/>
    </location>
</feature>
<dbReference type="GO" id="GO:0050661">
    <property type="term" value="F:NADP binding"/>
    <property type="evidence" value="ECO:0007669"/>
    <property type="project" value="InterPro"/>
</dbReference>
<evidence type="ECO:0000256" key="1">
    <source>
        <dbReference type="ARBA" id="ARBA00001917"/>
    </source>
</evidence>
<dbReference type="GO" id="GO:0003959">
    <property type="term" value="F:NADPH dehydrogenase activity"/>
    <property type="evidence" value="ECO:0007669"/>
    <property type="project" value="InterPro"/>
</dbReference>